<proteinExistence type="predicted"/>
<comment type="caution">
    <text evidence="2">The sequence shown here is derived from an EMBL/GenBank/DDBJ whole genome shotgun (WGS) entry which is preliminary data.</text>
</comment>
<dbReference type="PATRIC" id="fig|754436.4.peg.4841"/>
<feature type="domain" description="Glycogen debranching enzyme C-terminal" evidence="1">
    <location>
        <begin position="5"/>
        <end position="71"/>
    </location>
</feature>
<dbReference type="GO" id="GO:0005975">
    <property type="term" value="P:carbohydrate metabolic process"/>
    <property type="evidence" value="ECO:0007669"/>
    <property type="project" value="InterPro"/>
</dbReference>
<feature type="non-terminal residue" evidence="2">
    <location>
        <position position="78"/>
    </location>
</feature>
<dbReference type="Pfam" id="PF06202">
    <property type="entry name" value="GDE_C"/>
    <property type="match status" value="1"/>
</dbReference>
<dbReference type="Gene3D" id="1.50.10.10">
    <property type="match status" value="1"/>
</dbReference>
<evidence type="ECO:0000313" key="2">
    <source>
        <dbReference type="EMBL" id="KLU98370.1"/>
    </source>
</evidence>
<protein>
    <recommendedName>
        <fullName evidence="1">Glycogen debranching enzyme C-terminal domain-containing protein</fullName>
    </recommendedName>
</protein>
<organism evidence="2 3">
    <name type="scientific">Photobacterium aphoticum</name>
    <dbReference type="NCBI Taxonomy" id="754436"/>
    <lineage>
        <taxon>Bacteria</taxon>
        <taxon>Pseudomonadati</taxon>
        <taxon>Pseudomonadota</taxon>
        <taxon>Gammaproteobacteria</taxon>
        <taxon>Vibrionales</taxon>
        <taxon>Vibrionaceae</taxon>
        <taxon>Photobacterium</taxon>
    </lineage>
</organism>
<reference evidence="2 3" key="1">
    <citation type="submission" date="2015-05" db="EMBL/GenBank/DDBJ databases">
        <title>Photobacterium galathea sp. nov.</title>
        <authorList>
            <person name="Machado H."/>
            <person name="Gram L."/>
        </authorList>
    </citation>
    <scope>NUCLEOTIDE SEQUENCE [LARGE SCALE GENOMIC DNA]</scope>
    <source>
        <strain evidence="2 3">DSM 25995</strain>
    </source>
</reference>
<keyword evidence="3" id="KW-1185">Reference proteome</keyword>
<dbReference type="SUPFAM" id="SSF48208">
    <property type="entry name" value="Six-hairpin glycosidases"/>
    <property type="match status" value="1"/>
</dbReference>
<dbReference type="OrthoDB" id="9761875at2"/>
<dbReference type="Proteomes" id="UP000036426">
    <property type="component" value="Unassembled WGS sequence"/>
</dbReference>
<accession>A0A0J1GFM8</accession>
<sequence>KPNIVYNTPDGTPLMVREVWDYLRYSGDADYAKSIYPLVQTYIDGIEKHYLDVYGLMTHRDPDTWMDANLEARLPWSA</sequence>
<evidence type="ECO:0000259" key="1">
    <source>
        <dbReference type="Pfam" id="PF06202"/>
    </source>
</evidence>
<dbReference type="EMBL" id="LDOV01000092">
    <property type="protein sequence ID" value="KLU98370.1"/>
    <property type="molecule type" value="Genomic_DNA"/>
</dbReference>
<dbReference type="InterPro" id="IPR012341">
    <property type="entry name" value="6hp_glycosidase-like_sf"/>
</dbReference>
<evidence type="ECO:0000313" key="3">
    <source>
        <dbReference type="Proteomes" id="UP000036426"/>
    </source>
</evidence>
<name>A0A0J1GFM8_9GAMM</name>
<feature type="non-terminal residue" evidence="2">
    <location>
        <position position="1"/>
    </location>
</feature>
<gene>
    <name evidence="2" type="ORF">ABT58_23185</name>
</gene>
<dbReference type="InterPro" id="IPR032790">
    <property type="entry name" value="GDE_C"/>
</dbReference>
<dbReference type="InterPro" id="IPR008928">
    <property type="entry name" value="6-hairpin_glycosidase_sf"/>
</dbReference>
<dbReference type="AlphaFoldDB" id="A0A0J1GFM8"/>
<dbReference type="RefSeq" id="WP_047876783.1">
    <property type="nucleotide sequence ID" value="NZ_LDOV01000092.1"/>
</dbReference>